<protein>
    <submittedName>
        <fullName evidence="2">DNA-binding protein</fullName>
    </submittedName>
</protein>
<reference evidence="2" key="1">
    <citation type="journal article" date="2021" name="PeerJ">
        <title>Extensive microbial diversity within the chicken gut microbiome revealed by metagenomics and culture.</title>
        <authorList>
            <person name="Gilroy R."/>
            <person name="Ravi A."/>
            <person name="Getino M."/>
            <person name="Pursley I."/>
            <person name="Horton D.L."/>
            <person name="Alikhan N.F."/>
            <person name="Baker D."/>
            <person name="Gharbi K."/>
            <person name="Hall N."/>
            <person name="Watson M."/>
            <person name="Adriaenssens E.M."/>
            <person name="Foster-Nyarko E."/>
            <person name="Jarju S."/>
            <person name="Secka A."/>
            <person name="Antonio M."/>
            <person name="Oren A."/>
            <person name="Chaudhuri R.R."/>
            <person name="La Ragione R."/>
            <person name="Hildebrand F."/>
            <person name="Pallen M.J."/>
        </authorList>
    </citation>
    <scope>NUCLEOTIDE SEQUENCE</scope>
    <source>
        <strain evidence="2">ChiSxjej5B17-1746</strain>
    </source>
</reference>
<evidence type="ECO:0000259" key="1">
    <source>
        <dbReference type="Pfam" id="PF12728"/>
    </source>
</evidence>
<sequence>MRKGRPETLRPEEVELEYPGVFTARTLERWRQNGNGPAYSFVGNKVVYRRADIEAFIAARRVQTTGRAD</sequence>
<evidence type="ECO:0000313" key="3">
    <source>
        <dbReference type="Proteomes" id="UP000824264"/>
    </source>
</evidence>
<dbReference type="GO" id="GO:0003677">
    <property type="term" value="F:DNA binding"/>
    <property type="evidence" value="ECO:0007669"/>
    <property type="project" value="UniProtKB-KW"/>
</dbReference>
<gene>
    <name evidence="2" type="ORF">H9874_04550</name>
</gene>
<dbReference type="InterPro" id="IPR041657">
    <property type="entry name" value="HTH_17"/>
</dbReference>
<dbReference type="EMBL" id="DXGI01000161">
    <property type="protein sequence ID" value="HIW78400.1"/>
    <property type="molecule type" value="Genomic_DNA"/>
</dbReference>
<proteinExistence type="predicted"/>
<dbReference type="AlphaFoldDB" id="A0A9D1QZZ4"/>
<accession>A0A9D1QZZ4</accession>
<dbReference type="Pfam" id="PF12728">
    <property type="entry name" value="HTH_17"/>
    <property type="match status" value="1"/>
</dbReference>
<name>A0A9D1QZZ4_9BACT</name>
<reference evidence="2" key="2">
    <citation type="submission" date="2021-04" db="EMBL/GenBank/DDBJ databases">
        <authorList>
            <person name="Gilroy R."/>
        </authorList>
    </citation>
    <scope>NUCLEOTIDE SEQUENCE</scope>
    <source>
        <strain evidence="2">ChiSxjej5B17-1746</strain>
    </source>
</reference>
<feature type="domain" description="Helix-turn-helix" evidence="1">
    <location>
        <begin position="23"/>
        <end position="61"/>
    </location>
</feature>
<evidence type="ECO:0000313" key="2">
    <source>
        <dbReference type="EMBL" id="HIW78400.1"/>
    </source>
</evidence>
<comment type="caution">
    <text evidence="2">The sequence shown here is derived from an EMBL/GenBank/DDBJ whole genome shotgun (WGS) entry which is preliminary data.</text>
</comment>
<organism evidence="2 3">
    <name type="scientific">Candidatus Bilophila faecipullorum</name>
    <dbReference type="NCBI Taxonomy" id="2838482"/>
    <lineage>
        <taxon>Bacteria</taxon>
        <taxon>Pseudomonadati</taxon>
        <taxon>Thermodesulfobacteriota</taxon>
        <taxon>Desulfovibrionia</taxon>
        <taxon>Desulfovibrionales</taxon>
        <taxon>Desulfovibrionaceae</taxon>
        <taxon>Bilophila</taxon>
    </lineage>
</organism>
<keyword evidence="2" id="KW-0238">DNA-binding</keyword>
<dbReference type="SUPFAM" id="SSF46955">
    <property type="entry name" value="Putative DNA-binding domain"/>
    <property type="match status" value="1"/>
</dbReference>
<dbReference type="InterPro" id="IPR009061">
    <property type="entry name" value="DNA-bd_dom_put_sf"/>
</dbReference>
<dbReference type="Proteomes" id="UP000824264">
    <property type="component" value="Unassembled WGS sequence"/>
</dbReference>